<feature type="region of interest" description="Disordered" evidence="5">
    <location>
        <begin position="554"/>
        <end position="579"/>
    </location>
</feature>
<feature type="region of interest" description="Disordered" evidence="5">
    <location>
        <begin position="853"/>
        <end position="1450"/>
    </location>
</feature>
<keyword evidence="3" id="KW-0862">Zinc</keyword>
<feature type="compositionally biased region" description="Basic and acidic residues" evidence="5">
    <location>
        <begin position="977"/>
        <end position="987"/>
    </location>
</feature>
<dbReference type="RefSeq" id="XP_018109463.1">
    <property type="nucleotide sequence ID" value="XM_018253974.2"/>
</dbReference>
<feature type="compositionally biased region" description="Basic and acidic residues" evidence="5">
    <location>
        <begin position="1224"/>
        <end position="1274"/>
    </location>
</feature>
<dbReference type="Proteomes" id="UP000186698">
    <property type="component" value="Chromosome 3S"/>
</dbReference>
<feature type="compositionally biased region" description="Basic residues" evidence="5">
    <location>
        <begin position="356"/>
        <end position="376"/>
    </location>
</feature>
<dbReference type="OMA" id="GLQCKKE"/>
<dbReference type="Pfam" id="PF23030">
    <property type="entry name" value="SCAF11-like_C"/>
    <property type="match status" value="1"/>
</dbReference>
<dbReference type="CTD" id="100127298"/>
<feature type="compositionally biased region" description="Basic residues" evidence="5">
    <location>
        <begin position="296"/>
        <end position="312"/>
    </location>
</feature>
<evidence type="ECO:0000259" key="6">
    <source>
        <dbReference type="PROSITE" id="PS50089"/>
    </source>
</evidence>
<feature type="compositionally biased region" description="Basic and acidic residues" evidence="5">
    <location>
        <begin position="1303"/>
        <end position="1316"/>
    </location>
</feature>
<feature type="compositionally biased region" description="Gly residues" evidence="5">
    <location>
        <begin position="1384"/>
        <end position="1393"/>
    </location>
</feature>
<feature type="compositionally biased region" description="Polar residues" evidence="5">
    <location>
        <begin position="940"/>
        <end position="950"/>
    </location>
</feature>
<evidence type="ECO:0000313" key="8">
    <source>
        <dbReference type="RefSeq" id="XP_018109462.1"/>
    </source>
</evidence>
<feature type="compositionally biased region" description="Basic and acidic residues" evidence="5">
    <location>
        <begin position="403"/>
        <end position="416"/>
    </location>
</feature>
<evidence type="ECO:0000313" key="7">
    <source>
        <dbReference type="Proteomes" id="UP000186698"/>
    </source>
</evidence>
<dbReference type="AGR" id="Xenbase:XB-GENE-6486450"/>
<keyword evidence="1" id="KW-0479">Metal-binding</keyword>
<feature type="compositionally biased region" description="Basic and acidic residues" evidence="5">
    <location>
        <begin position="557"/>
        <end position="566"/>
    </location>
</feature>
<keyword evidence="7" id="KW-1185">Reference proteome</keyword>
<feature type="compositionally biased region" description="Low complexity" evidence="5">
    <location>
        <begin position="648"/>
        <end position="657"/>
    </location>
</feature>
<feature type="compositionally biased region" description="Basic residues" evidence="5">
    <location>
        <begin position="991"/>
        <end position="1020"/>
    </location>
</feature>
<sequence>MKNKRFMLAGSNKQHKDDDDDAREDSTWSNLVSCFTKERCPICLNFLRKDDVAFPENCYHAFCFTCILKWSETSTSCPVDRKPFQAVMKIDKIGCTKIPVKTKLTKESRERYSCDKKQCCSVGIENGKIYFRTDIAGETPLHNYKASTYEKNQCNTEEKTDLKLKIKRLSWSSAYCCGGYSDIYPPVNTSGTPNHVSNGSYAPQDSETSLIQMKRHELSYLRTPAVAWQTQCSAPLSTEMETMMLPLPSFSFFDHIFPLNHYSSRNQDFSKRTCAQSGTQEGTEKKRAAGASSTRGTRKKPVQSSTRRRSTRNSKTEEVGQLQSSPKSSNSDHSATGCNSSSTNAESSQNVVKSPPKQKRSSKKRLQVRKSLRSNKHTQEESDESKENSESESEQSYQKKSKISRESSSEMGHTDTDTSADQVAEMCEHHMDEQSSDIPVSDTDKHFDEQHLPLSPQIESSDKIQYSPDFEKEDNFNKDIASPGLNNGQHIGAETDCSPPAEQIVLSQSVSPKLLDAQEDTGLCPELLHLEGNHNPGTVGIEKPKNLVSTDFVSEQSEGKDMEHTLHSASSSDSDTLLESENATVLPCMTIEKFSEPEENEEGGLQCKKENSDGSENATTLPFMTIEKFNEPEENEEDGLQCKKENSDGSSSVSDSHSIVIKPSDCLVSQNGYNIPPSLESIVVSQTGQGSLYHPASEKQGQSEVGNFGNILSKETHSVTEQSVELEETFESSVPEMQNCSESLLQEMLPTKPGDDDTASGFLEHKECFGKEASSANSPQENKDKPNFVSNKVTELPVQSTVAFSQMHVEVDGCEKQVNVDMENGNIMHENLESTINTGADLEAHKLLLSVNENGDKSDLNPEQGNVCKDDKSASDFVNSDKKQSEIDSMQEVMDKETLKSESDSQVSEKEDKSNVPNSESKEVNEKLKRETRTRKSRFHSPSTTWSPSKTDIKDRPRSRSRSKVRDSPAKRRSRTHSRDRDRDRGGQWKGRSRDRRHRRQSRSRSKSRSRSGSRPRTKNRFSAPDRNNDSHSPHWKDRRSHENWRGSRGHERYRRSDNEKSVEHSRRNEQYKSNEYSRRNEQAKSEHLHRSETEKRLNEADKHSDLSRRNESEKTGDNFQLKGFEQNNKFPKNEAEVPSDHSPLKELENVSKHLMHNEPQKPSEHILQNENLQQDESDRPSIPFQQKEPEKPNNCSQQEPKKPNNSFWQTEPEQQSESIQCNESEKANIFHHSEPEKPGNHFQKSDPERPGKSFWRNEHEKSSDHFRWNEPDNNRSNFWKNEPERPDNHCWPYEPDVPNEQFRNEKHNINRERSEQYPGNKNNYPDWNAENNTSIEKRGRGANRSRGYNRGSSWSDNQYHSGDSWNRNANSEWRAPRGRGGRGRGGFRGGISFGDQNENRWNDRPPFSGNSQYFGPDPSGLTDNRNFRPKYEQEPPNPPADRSGWSSASSWAVRKTLPADVQSYYSKRGKNNAGPQSGWSRQEVSQDQDQTIKETESQQVDASQVPVNVVQPQVNVVQQLMNPPPQQPMNIFPYPVGIHPPMVNIQHNPFNIPQLPMHLHPGLPIVQVAVPNTVPQGLPPPPPPPPPTQQLNYIASQQDGKHLQVNASASHVSSNMSAPLLPAPTASQGIAGNILGPNSGSVATSSHPVKFSARKESITAEAIADSSNKQKRVHIQERAAQEVKIAIKPFYQNKDITKEEYKEIVKKAVDKVCHSKSGEVDSSKVANLIKAYVDKYKHSRKKGD</sequence>
<dbReference type="Gene3D" id="3.30.40.10">
    <property type="entry name" value="Zinc/RING finger domain, C3HC4 (zinc finger)"/>
    <property type="match status" value="1"/>
</dbReference>
<dbReference type="OrthoDB" id="1935339at2759"/>
<dbReference type="InterPro" id="IPR017907">
    <property type="entry name" value="Znf_RING_CS"/>
</dbReference>
<keyword evidence="2 4" id="KW-0863">Zinc-finger</keyword>
<feature type="compositionally biased region" description="Basic and acidic residues" evidence="5">
    <location>
        <begin position="442"/>
        <end position="451"/>
    </location>
</feature>
<dbReference type="RefSeq" id="XP_018109462.1">
    <property type="nucleotide sequence ID" value="XM_018253973.2"/>
</dbReference>
<dbReference type="PROSITE" id="PS00518">
    <property type="entry name" value="ZF_RING_1"/>
    <property type="match status" value="1"/>
</dbReference>
<feature type="domain" description="RING-type" evidence="6">
    <location>
        <begin position="40"/>
        <end position="81"/>
    </location>
</feature>
<dbReference type="InterPro" id="IPR013083">
    <property type="entry name" value="Znf_RING/FYVE/PHD"/>
</dbReference>
<organism evidence="8">
    <name type="scientific">Xenopus laevis</name>
    <name type="common">African clawed frog</name>
    <dbReference type="NCBI Taxonomy" id="8355"/>
    <lineage>
        <taxon>Eukaryota</taxon>
        <taxon>Metazoa</taxon>
        <taxon>Chordata</taxon>
        <taxon>Craniata</taxon>
        <taxon>Vertebrata</taxon>
        <taxon>Euteleostomi</taxon>
        <taxon>Amphibia</taxon>
        <taxon>Batrachia</taxon>
        <taxon>Anura</taxon>
        <taxon>Pipoidea</taxon>
        <taxon>Pipidae</taxon>
        <taxon>Xenopodinae</taxon>
        <taxon>Xenopus</taxon>
        <taxon>Xenopus</taxon>
    </lineage>
</organism>
<feature type="compositionally biased region" description="Polar residues" evidence="5">
    <location>
        <begin position="269"/>
        <end position="281"/>
    </location>
</feature>
<accession>A0A1L8GUB0</accession>
<reference evidence="8 9" key="1">
    <citation type="submission" date="2022-04" db="UniProtKB">
        <authorList>
            <consortium name="RefSeq"/>
        </authorList>
    </citation>
    <scope>IDENTIFICATION</scope>
    <source>
        <strain evidence="7 8">J_2021</strain>
        <tissue evidence="8 9">Erythrocytes</tissue>
    </source>
</reference>
<feature type="compositionally biased region" description="Basic and acidic residues" evidence="5">
    <location>
        <begin position="893"/>
        <end position="931"/>
    </location>
</feature>
<dbReference type="PROSITE" id="PS50089">
    <property type="entry name" value="ZF_RING_2"/>
    <property type="match status" value="1"/>
</dbReference>
<feature type="region of interest" description="Disordered" evidence="5">
    <location>
        <begin position="769"/>
        <end position="788"/>
    </location>
</feature>
<feature type="compositionally biased region" description="Basic and acidic residues" evidence="5">
    <location>
        <begin position="868"/>
        <end position="886"/>
    </location>
</feature>
<name>A0A1L8GUB0_XENLA</name>
<feature type="compositionally biased region" description="Basic and acidic residues" evidence="5">
    <location>
        <begin position="1027"/>
        <end position="1117"/>
    </location>
</feature>
<dbReference type="GO" id="GO:0008270">
    <property type="term" value="F:zinc ion binding"/>
    <property type="evidence" value="ECO:0007669"/>
    <property type="project" value="UniProtKB-KW"/>
</dbReference>
<evidence type="ECO:0000313" key="10">
    <source>
        <dbReference type="Xenbase" id="XB-GENE-6486450"/>
    </source>
</evidence>
<dbReference type="PANTHER" id="PTHR47048:SF1">
    <property type="entry name" value="PROTEIN SCAF11"/>
    <property type="match status" value="1"/>
</dbReference>
<feature type="compositionally biased region" description="Basic and acidic residues" evidence="5">
    <location>
        <begin position="377"/>
        <end position="389"/>
    </location>
</feature>
<evidence type="ECO:0000256" key="5">
    <source>
        <dbReference type="SAM" id="MobiDB-lite"/>
    </source>
</evidence>
<dbReference type="GeneID" id="100127298"/>
<feature type="compositionally biased region" description="Polar residues" evidence="5">
    <location>
        <begin position="1318"/>
        <end position="1335"/>
    </location>
</feature>
<dbReference type="PaxDb" id="8355-A0A1L8GUB0"/>
<evidence type="ECO:0000256" key="2">
    <source>
        <dbReference type="ARBA" id="ARBA00022771"/>
    </source>
</evidence>
<feature type="compositionally biased region" description="Polar residues" evidence="5">
    <location>
        <begin position="1194"/>
        <end position="1223"/>
    </location>
</feature>
<dbReference type="STRING" id="8355.A0A1L8GUB0"/>
<evidence type="ECO:0000313" key="9">
    <source>
        <dbReference type="RefSeq" id="XP_018109463.1"/>
    </source>
</evidence>
<gene>
    <name evidence="8 9 10" type="primary">scaf11.S</name>
    <name evidence="8 9" type="synonym">casp11</name>
    <name evidence="8 9" type="synonym">scaf11</name>
    <name evidence="8 9" type="synonym">sip1</name>
    <name evidence="8 9" type="synonym">srrp129</name>
</gene>
<feature type="compositionally biased region" description="Low complexity" evidence="5">
    <location>
        <begin position="567"/>
        <end position="579"/>
    </location>
</feature>
<dbReference type="Bgee" id="100127298">
    <property type="expression patterns" value="Expressed in blastula and 19 other cell types or tissues"/>
</dbReference>
<dbReference type="SMART" id="SM00184">
    <property type="entry name" value="RING"/>
    <property type="match status" value="1"/>
</dbReference>
<feature type="region of interest" description="Disordered" evidence="5">
    <location>
        <begin position="1464"/>
        <end position="1504"/>
    </location>
</feature>
<proteinExistence type="predicted"/>
<dbReference type="Xenbase" id="XB-GENE-6486450">
    <property type="gene designation" value="scaf11.S"/>
</dbReference>
<feature type="region of interest" description="Disordered" evidence="5">
    <location>
        <begin position="269"/>
        <end position="497"/>
    </location>
</feature>
<feature type="compositionally biased region" description="Polar residues" evidence="5">
    <location>
        <begin position="321"/>
        <end position="351"/>
    </location>
</feature>
<dbReference type="InterPro" id="IPR057031">
    <property type="entry name" value="SFR19-like_C"/>
</dbReference>
<dbReference type="PANTHER" id="PTHR47048">
    <property type="entry name" value="PROTEIN SCAF11"/>
    <property type="match status" value="1"/>
</dbReference>
<dbReference type="GO" id="GO:0000245">
    <property type="term" value="P:spliceosomal complex assembly"/>
    <property type="evidence" value="ECO:0000318"/>
    <property type="project" value="GO_Central"/>
</dbReference>
<feature type="compositionally biased region" description="Basic and acidic residues" evidence="5">
    <location>
        <begin position="951"/>
        <end position="970"/>
    </location>
</feature>
<evidence type="ECO:0000256" key="1">
    <source>
        <dbReference type="ARBA" id="ARBA00022723"/>
    </source>
</evidence>
<protein>
    <submittedName>
        <fullName evidence="8 9">Uncharacterized protein LOC100127298 isoform X1</fullName>
    </submittedName>
</protein>
<feature type="compositionally biased region" description="Basic and acidic residues" evidence="5">
    <location>
        <begin position="1132"/>
        <end position="1165"/>
    </location>
</feature>
<dbReference type="InterPro" id="IPR001841">
    <property type="entry name" value="Znf_RING"/>
</dbReference>
<dbReference type="Pfam" id="PF13639">
    <property type="entry name" value="zf-RING_2"/>
    <property type="match status" value="1"/>
</dbReference>
<evidence type="ECO:0000256" key="3">
    <source>
        <dbReference type="ARBA" id="ARBA00022833"/>
    </source>
</evidence>
<feature type="region of interest" description="Disordered" evidence="5">
    <location>
        <begin position="595"/>
        <end position="657"/>
    </location>
</feature>
<dbReference type="SUPFAM" id="SSF57850">
    <property type="entry name" value="RING/U-box"/>
    <property type="match status" value="1"/>
</dbReference>
<feature type="region of interest" description="Disordered" evidence="5">
    <location>
        <begin position="1"/>
        <end position="25"/>
    </location>
</feature>
<evidence type="ECO:0000256" key="4">
    <source>
        <dbReference type="PROSITE-ProRule" id="PRU00175"/>
    </source>
</evidence>
<feature type="compositionally biased region" description="Polar residues" evidence="5">
    <location>
        <begin position="1474"/>
        <end position="1490"/>
    </location>
</feature>
<dbReference type="CDD" id="cd16636">
    <property type="entry name" value="mRING-HC-C3HC3D_SCAF11"/>
    <property type="match status" value="1"/>
</dbReference>
<feature type="compositionally biased region" description="Polar residues" evidence="5">
    <location>
        <begin position="1351"/>
        <end position="1372"/>
    </location>
</feature>
<dbReference type="GO" id="GO:0003723">
    <property type="term" value="F:RNA binding"/>
    <property type="evidence" value="ECO:0007669"/>
    <property type="project" value="TreeGrafter"/>
</dbReference>